<evidence type="ECO:0000313" key="2">
    <source>
        <dbReference type="EMBL" id="SAZ50131.1"/>
    </source>
</evidence>
<protein>
    <recommendedName>
        <fullName evidence="1">YagK/YfjJ C-terminal domain-containing protein</fullName>
    </recommendedName>
</protein>
<reference evidence="2 3" key="1">
    <citation type="submission" date="2016-04" db="EMBL/GenBank/DDBJ databases">
        <authorList>
            <person name="Regsiter A."/>
            <person name="William W."/>
        </authorList>
    </citation>
    <scope>NUCLEOTIDE SEQUENCE [LARGE SCALE GENOMIC DNA]</scope>
    <source>
        <strain evidence="2 3">92</strain>
    </source>
</reference>
<gene>
    <name evidence="2" type="ORF">CITRO92_2357</name>
</gene>
<dbReference type="EMBL" id="LT556085">
    <property type="protein sequence ID" value="SAZ50131.1"/>
    <property type="molecule type" value="Genomic_DNA"/>
</dbReference>
<accession>A0AAX2BJ72</accession>
<sequence length="224" mass="26050">MMLFILRKETMNNIYTLNMNHAPFNTHYLHRLSNVIHNAVREHPRTTAIRVDLHVPNYKDTGDSISCIIDMNKGLMSRFIEALDARIQIFLKNKSKNGMRVYPCHLRYAWVKEIDKDKSDKPHWHVVLFLNKDAFLGLGDYTGNDYNVASMIQAAWLSALKLPLATEYLTLIHFPDNPCYHLNINNPPAYSESYNGLMYRLSYLAKERTKVYSNEERSFGCSQS</sequence>
<dbReference type="RefSeq" id="WP_231912844.1">
    <property type="nucleotide sequence ID" value="NZ_LT556084.1"/>
</dbReference>
<organism evidence="2 3">
    <name type="scientific">Citrobacter amalonaticus</name>
    <dbReference type="NCBI Taxonomy" id="35703"/>
    <lineage>
        <taxon>Bacteria</taxon>
        <taxon>Pseudomonadati</taxon>
        <taxon>Pseudomonadota</taxon>
        <taxon>Gammaproteobacteria</taxon>
        <taxon>Enterobacterales</taxon>
        <taxon>Enterobacteriaceae</taxon>
        <taxon>Citrobacter</taxon>
    </lineage>
</organism>
<feature type="domain" description="YagK/YfjJ C-terminal" evidence="1">
    <location>
        <begin position="40"/>
        <end position="222"/>
    </location>
</feature>
<dbReference type="InterPro" id="IPR057271">
    <property type="entry name" value="YagK_YfjJ_C"/>
</dbReference>
<evidence type="ECO:0000259" key="1">
    <source>
        <dbReference type="Pfam" id="PF11726"/>
    </source>
</evidence>
<proteinExistence type="predicted"/>
<name>A0AAX2BJ72_CITAM</name>
<dbReference type="Proteomes" id="UP000245995">
    <property type="component" value="Chromosome CITRO92"/>
</dbReference>
<evidence type="ECO:0000313" key="3">
    <source>
        <dbReference type="Proteomes" id="UP000245995"/>
    </source>
</evidence>
<dbReference type="AlphaFoldDB" id="A0AAX2BJ72"/>
<dbReference type="Pfam" id="PF11726">
    <property type="entry name" value="YagK_YfjJ_C"/>
    <property type="match status" value="1"/>
</dbReference>